<protein>
    <recommendedName>
        <fullName evidence="4">DUF3450 domain-containing protein</fullName>
    </recommendedName>
</protein>
<dbReference type="STRING" id="490188.SAMN04488068_1290"/>
<reference evidence="2 3" key="1">
    <citation type="submission" date="2016-11" db="EMBL/GenBank/DDBJ databases">
        <authorList>
            <person name="Jaros S."/>
            <person name="Januszkiewicz K."/>
            <person name="Wedrychowicz H."/>
        </authorList>
    </citation>
    <scope>NUCLEOTIDE SEQUENCE [LARGE SCALE GENOMIC DNA]</scope>
    <source>
        <strain evidence="2 3">CGMCC 1.7049</strain>
    </source>
</reference>
<dbReference type="PIRSF" id="PIRSF028069">
    <property type="entry name" value="UCP028069"/>
    <property type="match status" value="1"/>
</dbReference>
<dbReference type="EMBL" id="FQWZ01000003">
    <property type="protein sequence ID" value="SHG77217.1"/>
    <property type="molecule type" value="Genomic_DNA"/>
</dbReference>
<evidence type="ECO:0000313" key="3">
    <source>
        <dbReference type="Proteomes" id="UP000199758"/>
    </source>
</evidence>
<feature type="signal peptide" evidence="1">
    <location>
        <begin position="1"/>
        <end position="29"/>
    </location>
</feature>
<keyword evidence="1" id="KW-0732">Signal</keyword>
<gene>
    <name evidence="2" type="ORF">SAMN04488068_1290</name>
</gene>
<evidence type="ECO:0000313" key="2">
    <source>
        <dbReference type="EMBL" id="SHG77217.1"/>
    </source>
</evidence>
<evidence type="ECO:0008006" key="4">
    <source>
        <dbReference type="Google" id="ProtNLM"/>
    </source>
</evidence>
<evidence type="ECO:0000256" key="1">
    <source>
        <dbReference type="SAM" id="SignalP"/>
    </source>
</evidence>
<dbReference type="AlphaFoldDB" id="A0A1M5MJ36"/>
<proteinExistence type="predicted"/>
<dbReference type="InterPro" id="IPR016866">
    <property type="entry name" value="UCP028069"/>
</dbReference>
<sequence>MITTSGRVNRSVGAVLGVTVAWAVTTAFAQEGKVTTVISEQVKAEQAAQATQKRITQLDDEATGMLSDYRQMITEAQGIKAYTEQLGAQVKSQDEEIATMTKQIAEIETTSREVLPMMTKMLDTLEQFVKLDMPFLADERANRIATLKDMMTRADVSLSEKYRRIVEAYQVEMEYGRTLEAYEGKVGDKTVQFLRAGRVALLYQTLDGKETGYWDVNDKSWKIDSSYNDAITAGLKVAKKQAAPDFIKVPVPAPKEIK</sequence>
<dbReference type="OrthoDB" id="5880116at2"/>
<name>A0A1M5MJ36_9GAMM</name>
<feature type="chain" id="PRO_5012680281" description="DUF3450 domain-containing protein" evidence="1">
    <location>
        <begin position="30"/>
        <end position="258"/>
    </location>
</feature>
<dbReference type="Proteomes" id="UP000199758">
    <property type="component" value="Unassembled WGS sequence"/>
</dbReference>
<organism evidence="2 3">
    <name type="scientific">Hydrocarboniphaga daqingensis</name>
    <dbReference type="NCBI Taxonomy" id="490188"/>
    <lineage>
        <taxon>Bacteria</taxon>
        <taxon>Pseudomonadati</taxon>
        <taxon>Pseudomonadota</taxon>
        <taxon>Gammaproteobacteria</taxon>
        <taxon>Nevskiales</taxon>
        <taxon>Nevskiaceae</taxon>
        <taxon>Hydrocarboniphaga</taxon>
    </lineage>
</organism>
<dbReference type="Pfam" id="PF11932">
    <property type="entry name" value="DUF3450"/>
    <property type="match status" value="1"/>
</dbReference>
<accession>A0A1M5MJ36</accession>
<keyword evidence="3" id="KW-1185">Reference proteome</keyword>